<dbReference type="Gene3D" id="3.90.640.20">
    <property type="entry name" value="Heat-shock cognate protein, ATPase"/>
    <property type="match status" value="1"/>
</dbReference>
<dbReference type="RefSeq" id="WP_160800615.1">
    <property type="nucleotide sequence ID" value="NZ_WUUL01000003.1"/>
</dbReference>
<dbReference type="EMBL" id="WUUL01000003">
    <property type="protein sequence ID" value="MXQ53258.1"/>
    <property type="molecule type" value="Genomic_DNA"/>
</dbReference>
<dbReference type="InterPro" id="IPR021729">
    <property type="entry name" value="DUF3298"/>
</dbReference>
<reference evidence="3 4" key="1">
    <citation type="submission" date="2019-12" db="EMBL/GenBank/DDBJ databases">
        <title>Whole-genome analyses of novel actinobacteria.</title>
        <authorList>
            <person name="Sahin N."/>
            <person name="Saygin H."/>
        </authorList>
    </citation>
    <scope>NUCLEOTIDE SEQUENCE [LARGE SCALE GENOMIC DNA]</scope>
    <source>
        <strain evidence="3 4">KC615</strain>
    </source>
</reference>
<gene>
    <name evidence="3" type="ORF">GSM42_05825</name>
</gene>
<dbReference type="AlphaFoldDB" id="A0A6I4VS32"/>
<organism evidence="3 4">
    <name type="scientific">Shimazuella alba</name>
    <dbReference type="NCBI Taxonomy" id="2690964"/>
    <lineage>
        <taxon>Bacteria</taxon>
        <taxon>Bacillati</taxon>
        <taxon>Bacillota</taxon>
        <taxon>Bacilli</taxon>
        <taxon>Bacillales</taxon>
        <taxon>Thermoactinomycetaceae</taxon>
        <taxon>Shimazuella</taxon>
    </lineage>
</organism>
<dbReference type="InterPro" id="IPR025303">
    <property type="entry name" value="PdaC"/>
</dbReference>
<evidence type="ECO:0000259" key="2">
    <source>
        <dbReference type="Pfam" id="PF13739"/>
    </source>
</evidence>
<name>A0A6I4VS32_9BACL</name>
<evidence type="ECO:0000259" key="1">
    <source>
        <dbReference type="Pfam" id="PF11738"/>
    </source>
</evidence>
<dbReference type="InterPro" id="IPR037126">
    <property type="entry name" value="PdaC/RsiV-like_sf"/>
</dbReference>
<dbReference type="Pfam" id="PF11738">
    <property type="entry name" value="DUF3298"/>
    <property type="match status" value="1"/>
</dbReference>
<dbReference type="Proteomes" id="UP000430692">
    <property type="component" value="Unassembled WGS sequence"/>
</dbReference>
<evidence type="ECO:0000313" key="3">
    <source>
        <dbReference type="EMBL" id="MXQ53258.1"/>
    </source>
</evidence>
<feature type="domain" description="DUF3298" evidence="1">
    <location>
        <begin position="113"/>
        <end position="182"/>
    </location>
</feature>
<accession>A0A6I4VS32</accession>
<protein>
    <submittedName>
        <fullName evidence="3">DUF3298 domain-containing protein</fullName>
    </submittedName>
</protein>
<feature type="domain" description="Deacetylase PdaC" evidence="2">
    <location>
        <begin position="18"/>
        <end position="94"/>
    </location>
</feature>
<comment type="caution">
    <text evidence="3">The sequence shown here is derived from an EMBL/GenBank/DDBJ whole genome shotgun (WGS) entry which is preliminary data.</text>
</comment>
<evidence type="ECO:0000313" key="4">
    <source>
        <dbReference type="Proteomes" id="UP000430692"/>
    </source>
</evidence>
<proteinExistence type="predicted"/>
<dbReference type="Pfam" id="PF13739">
    <property type="entry name" value="PdaC"/>
    <property type="match status" value="1"/>
</dbReference>
<sequence>MVNFPVLIHTKLYSPRKQIQVYYPVIYGLSNRTIEQKINRDIRLALERLLQDRGSNREDLQEMIGYFEIKTNERHILSLSLNVYSYTGGAHGTTVIHSLTFDITTGKKYALRDLFKPNSNYVVPISQLIQEQIKERKLPVIEPFKSIKPNQAYYIADKSLVIYFQLYELVPYAYGFPYFPISIYQIQDLIEEEGPLGKMLG</sequence>
<dbReference type="Gene3D" id="3.30.565.40">
    <property type="entry name" value="Fervidobacterium nodosum Rt17-B1 like"/>
    <property type="match status" value="1"/>
</dbReference>
<keyword evidence="4" id="KW-1185">Reference proteome</keyword>